<dbReference type="PANTHER" id="PTHR43252">
    <property type="entry name" value="TRANSCRIPTIONAL REGULATOR YQJI"/>
    <property type="match status" value="1"/>
</dbReference>
<protein>
    <submittedName>
        <fullName evidence="2">PadR family transcriptional regulator</fullName>
    </submittedName>
</protein>
<feature type="domain" description="Transcription regulator PadR N-terminal" evidence="1">
    <location>
        <begin position="4"/>
        <end position="64"/>
    </location>
</feature>
<dbReference type="PANTHER" id="PTHR43252:SF2">
    <property type="entry name" value="TRANSCRIPTION REGULATOR, PADR-LIKE FAMILY"/>
    <property type="match status" value="1"/>
</dbReference>
<evidence type="ECO:0000313" key="3">
    <source>
        <dbReference type="Proteomes" id="UP000754710"/>
    </source>
</evidence>
<evidence type="ECO:0000259" key="1">
    <source>
        <dbReference type="Pfam" id="PF03551"/>
    </source>
</evidence>
<dbReference type="InterPro" id="IPR036388">
    <property type="entry name" value="WH-like_DNA-bd_sf"/>
</dbReference>
<gene>
    <name evidence="2" type="ORF">K1X13_13995</name>
</gene>
<organism evidence="2 3">
    <name type="scientific">Nocardioides jiangsuensis</name>
    <dbReference type="NCBI Taxonomy" id="2866161"/>
    <lineage>
        <taxon>Bacteria</taxon>
        <taxon>Bacillati</taxon>
        <taxon>Actinomycetota</taxon>
        <taxon>Actinomycetes</taxon>
        <taxon>Propionibacteriales</taxon>
        <taxon>Nocardioidaceae</taxon>
        <taxon>Nocardioides</taxon>
    </lineage>
</organism>
<proteinExistence type="predicted"/>
<accession>A0ABS7RMG6</accession>
<dbReference type="Gene3D" id="1.10.10.10">
    <property type="entry name" value="Winged helix-like DNA-binding domain superfamily/Winged helix DNA-binding domain"/>
    <property type="match status" value="1"/>
</dbReference>
<reference evidence="2 3" key="1">
    <citation type="submission" date="2021-08" db="EMBL/GenBank/DDBJ databases">
        <title>Nocardioides bacterium WL0053 sp. nov., isolated from the sediment.</title>
        <authorList>
            <person name="Wang L."/>
            <person name="Zhang D."/>
            <person name="Zhang A."/>
        </authorList>
    </citation>
    <scope>NUCLEOTIDE SEQUENCE [LARGE SCALE GENOMIC DNA]</scope>
    <source>
        <strain evidence="2 3">WL0053</strain>
    </source>
</reference>
<dbReference type="InterPro" id="IPR005149">
    <property type="entry name" value="Tscrpt_reg_PadR_N"/>
</dbReference>
<evidence type="ECO:0000313" key="2">
    <source>
        <dbReference type="EMBL" id="MBY9075941.1"/>
    </source>
</evidence>
<dbReference type="Proteomes" id="UP000754710">
    <property type="component" value="Unassembled WGS sequence"/>
</dbReference>
<dbReference type="Pfam" id="PF03551">
    <property type="entry name" value="PadR"/>
    <property type="match status" value="1"/>
</dbReference>
<comment type="caution">
    <text evidence="2">The sequence shown here is derived from an EMBL/GenBank/DDBJ whole genome shotgun (WGS) entry which is preliminary data.</text>
</comment>
<name>A0ABS7RMG6_9ACTN</name>
<sequence>MSTYELAQQMRHSLGRFWPRAQSKLYEEPKKLVDHGLATARKERVGDRPRTVYRITAEGRRALADWMAEPAAGPSLEFEGLLKVSFAEHGTRGDALAHLAAVRAWAVERNEENLATGRAYLAGEGEFQARVAQNMLGGSFLTEYYRMVAEWADWATALVERWPDDPAGAVVDAEAFARIVERAGWSEADPSQ</sequence>
<dbReference type="SUPFAM" id="SSF46785">
    <property type="entry name" value="Winged helix' DNA-binding domain"/>
    <property type="match status" value="1"/>
</dbReference>
<keyword evidence="3" id="KW-1185">Reference proteome</keyword>
<dbReference type="EMBL" id="JAIEZQ010000002">
    <property type="protein sequence ID" value="MBY9075941.1"/>
    <property type="molecule type" value="Genomic_DNA"/>
</dbReference>
<dbReference type="InterPro" id="IPR036390">
    <property type="entry name" value="WH_DNA-bd_sf"/>
</dbReference>